<reference evidence="3 4" key="1">
    <citation type="journal article" date="2023" name="IScience">
        <title>Expanded male sex-determining region conserved during the evolution of homothallism in the green alga Volvox.</title>
        <authorList>
            <person name="Yamamoto K."/>
            <person name="Matsuzaki R."/>
            <person name="Mahakham W."/>
            <person name="Heman W."/>
            <person name="Sekimoto H."/>
            <person name="Kawachi M."/>
            <person name="Minakuchi Y."/>
            <person name="Toyoda A."/>
            <person name="Nozaki H."/>
        </authorList>
    </citation>
    <scope>NUCLEOTIDE SEQUENCE [LARGE SCALE GENOMIC DNA]</scope>
    <source>
        <strain evidence="3 4">NIES-4468</strain>
    </source>
</reference>
<feature type="domain" description="Lon N-terminal" evidence="2">
    <location>
        <begin position="141"/>
        <end position="268"/>
    </location>
</feature>
<proteinExistence type="predicted"/>
<dbReference type="SUPFAM" id="SSF88697">
    <property type="entry name" value="PUA domain-like"/>
    <property type="match status" value="1"/>
</dbReference>
<accession>A0ABQ5RZR6</accession>
<dbReference type="PANTHER" id="PTHR46732:SF8">
    <property type="entry name" value="ATP-DEPENDENT PROTEASE LA (LON) DOMAIN PROTEIN"/>
    <property type="match status" value="1"/>
</dbReference>
<evidence type="ECO:0000313" key="4">
    <source>
        <dbReference type="Proteomes" id="UP001165090"/>
    </source>
</evidence>
<dbReference type="InterPro" id="IPR003111">
    <property type="entry name" value="Lon_prtase_N"/>
</dbReference>
<dbReference type="InterPro" id="IPR046336">
    <property type="entry name" value="Lon_prtase_N_sf"/>
</dbReference>
<keyword evidence="4" id="KW-1185">Reference proteome</keyword>
<organism evidence="3 4">
    <name type="scientific">Volvox africanus</name>
    <dbReference type="NCBI Taxonomy" id="51714"/>
    <lineage>
        <taxon>Eukaryota</taxon>
        <taxon>Viridiplantae</taxon>
        <taxon>Chlorophyta</taxon>
        <taxon>core chlorophytes</taxon>
        <taxon>Chlorophyceae</taxon>
        <taxon>CS clade</taxon>
        <taxon>Chlamydomonadales</taxon>
        <taxon>Volvocaceae</taxon>
        <taxon>Volvox</taxon>
    </lineage>
</organism>
<dbReference type="EMBL" id="BSDZ01000014">
    <property type="protein sequence ID" value="GLI63106.1"/>
    <property type="molecule type" value="Genomic_DNA"/>
</dbReference>
<dbReference type="Proteomes" id="UP001165090">
    <property type="component" value="Unassembled WGS sequence"/>
</dbReference>
<evidence type="ECO:0000259" key="2">
    <source>
        <dbReference type="Pfam" id="PF02190"/>
    </source>
</evidence>
<evidence type="ECO:0000313" key="3">
    <source>
        <dbReference type="EMBL" id="GLI63106.1"/>
    </source>
</evidence>
<feature type="non-terminal residue" evidence="3">
    <location>
        <position position="688"/>
    </location>
</feature>
<dbReference type="InterPro" id="IPR015947">
    <property type="entry name" value="PUA-like_sf"/>
</dbReference>
<evidence type="ECO:0000256" key="1">
    <source>
        <dbReference type="SAM" id="MobiDB-lite"/>
    </source>
</evidence>
<feature type="region of interest" description="Disordered" evidence="1">
    <location>
        <begin position="467"/>
        <end position="520"/>
    </location>
</feature>
<protein>
    <recommendedName>
        <fullName evidence="2">Lon N-terminal domain-containing protein</fullName>
    </recommendedName>
</protein>
<dbReference type="Pfam" id="PF02190">
    <property type="entry name" value="LON_substr_bdg"/>
    <property type="match status" value="1"/>
</dbReference>
<comment type="caution">
    <text evidence="3">The sequence shown here is derived from an EMBL/GenBank/DDBJ whole genome shotgun (WGS) entry which is preliminary data.</text>
</comment>
<sequence length="688" mass="73526">MVRDLRCRGAGQPGQSSRLSCRSPFHNIRYYTAKISSRNGIYFQVHSLRPSVLRCSSSGFYNPDVREAAKRLSAIFYHEPGEIACHDAPPPMAAEHLVDVDLPSSPAREQPVSKKGSDPVCSPFVIPPAPQLHDIPLWRADSVVFPGQQALLHVHTPHYVHMFGGLFASRPRGPWLFGHVHLPAGSRNLGAPEWALCAAGSRAPTVGVLMEVNRAVRLEDGKLMILATALCRIKVRQCVSETPYSRASVEVLHDDELLESFHITALQAALGTVTSGETAAAVGPMDPTFARCLRNPAVQQPLRRKGIDGPGTSGSVGMTPRIDAVDAALHTAAMAVQAAATAANWRWLGYEAFTARSVAWTGRCPVEGTDPWDTRRLVSELVDHGVLSVVPFADGPVAGRWDLMALREAAMADAAAAAAASAVVAGCTGEALEPGTSTLAENDATGMDSEAVERAAMDSVRRGDLAAGEIAAEGKPVEESTGSFRSGPGEPPVGEKSSNQESTRRTFGATNGGDEEGKEDELTGHTVYDLLLLELRIWSELDVLAVLQARVHQQRLGLPLGLLQLRPSDELAVVQLEAAMPPSMACRQLSTTTTCGAAGGSMDNEIQNFSTTGVATPFHGLVDDVNFAVGGFPANSSSEATQEQQQLCTAQPRVHPASEGLDVYCHSDYPLERRIMRMSYAVAGIFIE</sequence>
<dbReference type="Gene3D" id="2.30.130.40">
    <property type="entry name" value="LON domain-like"/>
    <property type="match status" value="1"/>
</dbReference>
<name>A0ABQ5RZR6_9CHLO</name>
<gene>
    <name evidence="3" type="ORF">VaNZ11_006010</name>
</gene>
<dbReference type="PANTHER" id="PTHR46732">
    <property type="entry name" value="ATP-DEPENDENT PROTEASE LA (LON) DOMAIN PROTEIN"/>
    <property type="match status" value="1"/>
</dbReference>